<comment type="function">
    <text evidence="8">Acts on ADP-mannose and ADP-glucose as well as ADP-ribose. Prevents glycogen biosynthesis. The reaction catalyzed by this enzyme is a limiting step of the gluconeogenic process.</text>
</comment>
<keyword evidence="15" id="KW-1185">Reference proteome</keyword>
<evidence type="ECO:0000256" key="4">
    <source>
        <dbReference type="ARBA" id="ARBA00013297"/>
    </source>
</evidence>
<evidence type="ECO:0000256" key="10">
    <source>
        <dbReference type="ARBA" id="ARBA00030308"/>
    </source>
</evidence>
<proteinExistence type="inferred from homology"/>
<evidence type="ECO:0000256" key="5">
    <source>
        <dbReference type="ARBA" id="ARBA00022723"/>
    </source>
</evidence>
<dbReference type="InterPro" id="IPR000086">
    <property type="entry name" value="NUDIX_hydrolase_dom"/>
</dbReference>
<reference evidence="14 15" key="1">
    <citation type="submission" date="2022-10" db="EMBL/GenBank/DDBJ databases">
        <title>Roseococcus glaciei nov., sp. nov., isolated from glacier.</title>
        <authorList>
            <person name="Liu Q."/>
            <person name="Xin Y.-H."/>
        </authorList>
    </citation>
    <scope>NUCLEOTIDE SEQUENCE [LARGE SCALE GENOMIC DNA]</scope>
    <source>
        <strain evidence="14 15">MDT2-1-1</strain>
    </source>
</reference>
<dbReference type="PANTHER" id="PTHR11839:SF5">
    <property type="entry name" value="ADP-RIBOSE PYROPHOSPHATASE"/>
    <property type="match status" value="1"/>
</dbReference>
<feature type="domain" description="Nudix hydrolase" evidence="13">
    <location>
        <begin position="56"/>
        <end position="194"/>
    </location>
</feature>
<evidence type="ECO:0000256" key="7">
    <source>
        <dbReference type="ARBA" id="ARBA00022842"/>
    </source>
</evidence>
<dbReference type="EC" id="3.6.1.13" evidence="3"/>
<comment type="caution">
    <text evidence="14">The sequence shown here is derived from an EMBL/GenBank/DDBJ whole genome shotgun (WGS) entry which is preliminary data.</text>
</comment>
<comment type="catalytic activity">
    <reaction evidence="12">
        <text>ADP-D-ribose + H2O = D-ribose 5-phosphate + AMP + 2 H(+)</text>
        <dbReference type="Rhea" id="RHEA:10412"/>
        <dbReference type="ChEBI" id="CHEBI:15377"/>
        <dbReference type="ChEBI" id="CHEBI:15378"/>
        <dbReference type="ChEBI" id="CHEBI:57967"/>
        <dbReference type="ChEBI" id="CHEBI:78346"/>
        <dbReference type="ChEBI" id="CHEBI:456215"/>
        <dbReference type="EC" id="3.6.1.13"/>
    </reaction>
</comment>
<gene>
    <name evidence="14" type="ORF">OF850_12535</name>
</gene>
<dbReference type="InterPro" id="IPR004385">
    <property type="entry name" value="NDP_pyrophosphatase"/>
</dbReference>
<dbReference type="EMBL" id="JAPFQI010000009">
    <property type="protein sequence ID" value="MCW8086460.1"/>
    <property type="molecule type" value="Genomic_DNA"/>
</dbReference>
<evidence type="ECO:0000256" key="9">
    <source>
        <dbReference type="ARBA" id="ARBA00030162"/>
    </source>
</evidence>
<organism evidence="14 15">
    <name type="scientific">Sabulicella glaciei</name>
    <dbReference type="NCBI Taxonomy" id="2984948"/>
    <lineage>
        <taxon>Bacteria</taxon>
        <taxon>Pseudomonadati</taxon>
        <taxon>Pseudomonadota</taxon>
        <taxon>Alphaproteobacteria</taxon>
        <taxon>Acetobacterales</taxon>
        <taxon>Acetobacteraceae</taxon>
        <taxon>Sabulicella</taxon>
    </lineage>
</organism>
<dbReference type="RefSeq" id="WP_301590501.1">
    <property type="nucleotide sequence ID" value="NZ_JAPFQI010000009.1"/>
</dbReference>
<evidence type="ECO:0000259" key="13">
    <source>
        <dbReference type="PROSITE" id="PS51462"/>
    </source>
</evidence>
<keyword evidence="6" id="KW-0378">Hydrolase</keyword>
<evidence type="ECO:0000256" key="11">
    <source>
        <dbReference type="ARBA" id="ARBA00033056"/>
    </source>
</evidence>
<dbReference type="PANTHER" id="PTHR11839">
    <property type="entry name" value="UDP/ADP-SUGAR PYROPHOSPHATASE"/>
    <property type="match status" value="1"/>
</dbReference>
<sequence length="210" mass="23496">MSARPSKAPTIPPHPGLEVREDEVAWNGRFPVQRVRFTYRRFDGARSPELVWELWRRGGAVAVLPYDPWTDRICLIEQFRLPALAAGFEPVMTECVAGLLEAGEDPADCARRETAEEAGLETDRLESIGHYMLMQGGCDEHIHLYCGRTRLPDSGANHGLAAEGEDIRTLLLPAEEGFARLDGGAIRNATAALCLFWLRQNRARLREAWT</sequence>
<dbReference type="PROSITE" id="PS00893">
    <property type="entry name" value="NUDIX_BOX"/>
    <property type="match status" value="1"/>
</dbReference>
<evidence type="ECO:0000256" key="1">
    <source>
        <dbReference type="ARBA" id="ARBA00001946"/>
    </source>
</evidence>
<evidence type="ECO:0000256" key="6">
    <source>
        <dbReference type="ARBA" id="ARBA00022801"/>
    </source>
</evidence>
<evidence type="ECO:0000256" key="8">
    <source>
        <dbReference type="ARBA" id="ARBA00025164"/>
    </source>
</evidence>
<evidence type="ECO:0000256" key="3">
    <source>
        <dbReference type="ARBA" id="ARBA00012453"/>
    </source>
</evidence>
<comment type="similarity">
    <text evidence="2">Belongs to the Nudix hydrolase family. NudF subfamily.</text>
</comment>
<evidence type="ECO:0000313" key="15">
    <source>
        <dbReference type="Proteomes" id="UP001526430"/>
    </source>
</evidence>
<keyword evidence="7" id="KW-0460">Magnesium</keyword>
<comment type="cofactor">
    <cofactor evidence="1">
        <name>Mg(2+)</name>
        <dbReference type="ChEBI" id="CHEBI:18420"/>
    </cofactor>
</comment>
<dbReference type="Pfam" id="PF00293">
    <property type="entry name" value="NUDIX"/>
    <property type="match status" value="1"/>
</dbReference>
<dbReference type="Gene3D" id="3.90.79.10">
    <property type="entry name" value="Nucleoside Triphosphate Pyrophosphohydrolase"/>
    <property type="match status" value="1"/>
</dbReference>
<dbReference type="InterPro" id="IPR015797">
    <property type="entry name" value="NUDIX_hydrolase-like_dom_sf"/>
</dbReference>
<name>A0ABT3NWB8_9PROT</name>
<protein>
    <recommendedName>
        <fullName evidence="4">ADP-ribose pyrophosphatase</fullName>
        <ecNumber evidence="3">3.6.1.13</ecNumber>
    </recommendedName>
    <alternativeName>
        <fullName evidence="9">ADP-ribose diphosphatase</fullName>
    </alternativeName>
    <alternativeName>
        <fullName evidence="11">ADP-ribose phosphohydrolase</fullName>
    </alternativeName>
    <alternativeName>
        <fullName evidence="10">Adenosine diphosphoribose pyrophosphatase</fullName>
    </alternativeName>
</protein>
<dbReference type="CDD" id="cd24155">
    <property type="entry name" value="NUDIX_ADPRase"/>
    <property type="match status" value="1"/>
</dbReference>
<dbReference type="PROSITE" id="PS51462">
    <property type="entry name" value="NUDIX"/>
    <property type="match status" value="1"/>
</dbReference>
<evidence type="ECO:0000256" key="12">
    <source>
        <dbReference type="ARBA" id="ARBA00049546"/>
    </source>
</evidence>
<dbReference type="NCBIfam" id="TIGR00052">
    <property type="entry name" value="nudix-type nucleoside diphosphatase, YffH/AdpP family"/>
    <property type="match status" value="1"/>
</dbReference>
<evidence type="ECO:0000313" key="14">
    <source>
        <dbReference type="EMBL" id="MCW8086460.1"/>
    </source>
</evidence>
<dbReference type="InterPro" id="IPR020084">
    <property type="entry name" value="NUDIX_hydrolase_CS"/>
</dbReference>
<keyword evidence="5" id="KW-0479">Metal-binding</keyword>
<dbReference type="SUPFAM" id="SSF55811">
    <property type="entry name" value="Nudix"/>
    <property type="match status" value="1"/>
</dbReference>
<dbReference type="Proteomes" id="UP001526430">
    <property type="component" value="Unassembled WGS sequence"/>
</dbReference>
<accession>A0ABT3NWB8</accession>
<evidence type="ECO:0000256" key="2">
    <source>
        <dbReference type="ARBA" id="ARBA00007482"/>
    </source>
</evidence>